<sequence>CCKKTVLFPRPEQELCSKLMYCREVARSVKAKEDVFAMFASLRMEEKAEVDALPVVREFVDVFPDDILD</sequence>
<dbReference type="AlphaFoldDB" id="A0A392VV09"/>
<comment type="caution">
    <text evidence="1">The sequence shown here is derived from an EMBL/GenBank/DDBJ whole genome shotgun (WGS) entry which is preliminary data.</text>
</comment>
<protein>
    <submittedName>
        <fullName evidence="1">Cellular nucleic acid-binding protein</fullName>
    </submittedName>
</protein>
<proteinExistence type="predicted"/>
<dbReference type="Proteomes" id="UP000265520">
    <property type="component" value="Unassembled WGS sequence"/>
</dbReference>
<feature type="non-terminal residue" evidence="1">
    <location>
        <position position="69"/>
    </location>
</feature>
<reference evidence="1 2" key="1">
    <citation type="journal article" date="2018" name="Front. Plant Sci.">
        <title>Red Clover (Trifolium pratense) and Zigzag Clover (T. medium) - A Picture of Genomic Similarities and Differences.</title>
        <authorList>
            <person name="Dluhosova J."/>
            <person name="Istvanek J."/>
            <person name="Nedelnik J."/>
            <person name="Repkova J."/>
        </authorList>
    </citation>
    <scope>NUCLEOTIDE SEQUENCE [LARGE SCALE GENOMIC DNA]</scope>
    <source>
        <strain evidence="2">cv. 10/8</strain>
        <tissue evidence="1">Leaf</tissue>
    </source>
</reference>
<organism evidence="1 2">
    <name type="scientific">Trifolium medium</name>
    <dbReference type="NCBI Taxonomy" id="97028"/>
    <lineage>
        <taxon>Eukaryota</taxon>
        <taxon>Viridiplantae</taxon>
        <taxon>Streptophyta</taxon>
        <taxon>Embryophyta</taxon>
        <taxon>Tracheophyta</taxon>
        <taxon>Spermatophyta</taxon>
        <taxon>Magnoliopsida</taxon>
        <taxon>eudicotyledons</taxon>
        <taxon>Gunneridae</taxon>
        <taxon>Pentapetalae</taxon>
        <taxon>rosids</taxon>
        <taxon>fabids</taxon>
        <taxon>Fabales</taxon>
        <taxon>Fabaceae</taxon>
        <taxon>Papilionoideae</taxon>
        <taxon>50 kb inversion clade</taxon>
        <taxon>NPAAA clade</taxon>
        <taxon>Hologalegina</taxon>
        <taxon>IRL clade</taxon>
        <taxon>Trifolieae</taxon>
        <taxon>Trifolium</taxon>
    </lineage>
</organism>
<evidence type="ECO:0000313" key="1">
    <source>
        <dbReference type="EMBL" id="MCI91299.1"/>
    </source>
</evidence>
<evidence type="ECO:0000313" key="2">
    <source>
        <dbReference type="Proteomes" id="UP000265520"/>
    </source>
</evidence>
<accession>A0A392VV09</accession>
<name>A0A392VV09_9FABA</name>
<keyword evidence="2" id="KW-1185">Reference proteome</keyword>
<feature type="non-terminal residue" evidence="1">
    <location>
        <position position="1"/>
    </location>
</feature>
<dbReference type="EMBL" id="LXQA011268429">
    <property type="protein sequence ID" value="MCI91299.1"/>
    <property type="molecule type" value="Genomic_DNA"/>
</dbReference>